<dbReference type="STRING" id="1442369.A0A0D2J0N7"/>
<dbReference type="AlphaFoldDB" id="A0A0D2J0N7"/>
<evidence type="ECO:0000256" key="1">
    <source>
        <dbReference type="SAM" id="MobiDB-lite"/>
    </source>
</evidence>
<dbReference type="VEuPathDB" id="FungiDB:Z518_08386"/>
<feature type="transmembrane region" description="Helical" evidence="2">
    <location>
        <begin position="91"/>
        <end position="112"/>
    </location>
</feature>
<dbReference type="GeneID" id="25296457"/>
<dbReference type="EMBL" id="KN847480">
    <property type="protein sequence ID" value="KIX02445.1"/>
    <property type="molecule type" value="Genomic_DNA"/>
</dbReference>
<dbReference type="Proteomes" id="UP000053617">
    <property type="component" value="Unassembled WGS sequence"/>
</dbReference>
<dbReference type="RefSeq" id="XP_013269581.1">
    <property type="nucleotide sequence ID" value="XM_013414127.1"/>
</dbReference>
<organism evidence="3 4">
    <name type="scientific">Rhinocladiella mackenziei CBS 650.93</name>
    <dbReference type="NCBI Taxonomy" id="1442369"/>
    <lineage>
        <taxon>Eukaryota</taxon>
        <taxon>Fungi</taxon>
        <taxon>Dikarya</taxon>
        <taxon>Ascomycota</taxon>
        <taxon>Pezizomycotina</taxon>
        <taxon>Eurotiomycetes</taxon>
        <taxon>Chaetothyriomycetidae</taxon>
        <taxon>Chaetothyriales</taxon>
        <taxon>Herpotrichiellaceae</taxon>
        <taxon>Rhinocladiella</taxon>
    </lineage>
</organism>
<keyword evidence="2" id="KW-0472">Membrane</keyword>
<feature type="region of interest" description="Disordered" evidence="1">
    <location>
        <begin position="733"/>
        <end position="819"/>
    </location>
</feature>
<feature type="transmembrane region" description="Helical" evidence="2">
    <location>
        <begin position="634"/>
        <end position="659"/>
    </location>
</feature>
<accession>A0A0D2J0N7</accession>
<gene>
    <name evidence="3" type="ORF">Z518_08386</name>
</gene>
<feature type="transmembrane region" description="Helical" evidence="2">
    <location>
        <begin position="49"/>
        <end position="70"/>
    </location>
</feature>
<evidence type="ECO:0000256" key="2">
    <source>
        <dbReference type="SAM" id="Phobius"/>
    </source>
</evidence>
<sequence>MFATSLAFLDRFRAGRYLSLDLSKNSLSTGEPKKVVVSDSRRTALRRCIFHIPPVLGSIAILTLNLHGIYLGEEVNWLFKSETLSLMGFQILAKIHEIFIVTSLGLIVLHAVRNELLFGHGLPLGLVGSGLSFSNFSFFFTREFGGGLRNLVQPGHRLRKASFIGLLCLAGAIATLAGPSSATLMVPQTQSWSAGATEFFLNGSLERFWPSDLSKDMAELQQYCDNETSTASAFCPAGGFISLQEHWGRMNYTNFYDYDVPPYAKMLSGSRFYWPIHSPTSPIPPLYQLGDPRTDQDMHSYTFLVQPHAAAATLMQRIATDWWTVLVSTMGLTDSRVDDRNIGADVLAAITSVRCTEPQNISESGKTVRFPAIDGRFTYIQGFDFVVDGLDTNAVNHLRFQWVHLPETFGAVSIGGVFESPWSSDNKSRIVIGCSAQSGWLPATILTDKYSFWSGWYPWGMDWGGRTPAWTSTPANAEESATNGRIAISSEWLDLLTPTTSDIVTGAEVWQPSTIESVLDNAKLAADLSPLNGATLTEEWVKNDPSEVSRTTLLEAIVCSVLVDGLSRTGSYRAFNTTGPSSEWPLALYDPLPDFANRLLAGRTALSTPSLPSAEVTTIHIKMQIDGFALKATLATFLSMAVLLIHVTMALVHTGWVLVRKKTSNSWDSISELLALAQNSQPASVALGNTAAGINLGKTYAQIAKIRVRNQYGYSNNDHVALVFDESGSELETTAASSGRREQEDNEHHAVGIADNTMNNEEDSSGNRKNPGSSEISKQHILPLSRTWPRPRGDILPLSQTLPGYRDISGRSRSTSTESLIPSKNVVKEMMDDRVVLNRAYG</sequence>
<name>A0A0D2J0N7_9EURO</name>
<proteinExistence type="predicted"/>
<protein>
    <submittedName>
        <fullName evidence="3">Rhinocladiella mackenziei CBS 650.93 unplaced genomic scaffold supercont1.6, whole genome shotgun sequence</fullName>
    </submittedName>
</protein>
<feature type="compositionally biased region" description="Basic and acidic residues" evidence="1">
    <location>
        <begin position="739"/>
        <end position="750"/>
    </location>
</feature>
<evidence type="ECO:0000313" key="4">
    <source>
        <dbReference type="Proteomes" id="UP000053617"/>
    </source>
</evidence>
<dbReference type="OrthoDB" id="5342924at2759"/>
<evidence type="ECO:0000313" key="3">
    <source>
        <dbReference type="EMBL" id="KIX02445.1"/>
    </source>
</evidence>
<dbReference type="HOGENOM" id="CLU_012879_1_0_1"/>
<keyword evidence="4" id="KW-1185">Reference proteome</keyword>
<feature type="compositionally biased region" description="Polar residues" evidence="1">
    <location>
        <begin position="767"/>
        <end position="776"/>
    </location>
</feature>
<feature type="transmembrane region" description="Helical" evidence="2">
    <location>
        <begin position="118"/>
        <end position="140"/>
    </location>
</feature>
<keyword evidence="2" id="KW-0812">Transmembrane</keyword>
<reference evidence="3 4" key="1">
    <citation type="submission" date="2015-01" db="EMBL/GenBank/DDBJ databases">
        <title>The Genome Sequence of Rhinocladiella mackenzie CBS 650.93.</title>
        <authorList>
            <consortium name="The Broad Institute Genomics Platform"/>
            <person name="Cuomo C."/>
            <person name="de Hoog S."/>
            <person name="Gorbushina A."/>
            <person name="Stielow B."/>
            <person name="Teixiera M."/>
            <person name="Abouelleil A."/>
            <person name="Chapman S.B."/>
            <person name="Priest M."/>
            <person name="Young S.K."/>
            <person name="Wortman J."/>
            <person name="Nusbaum C."/>
            <person name="Birren B."/>
        </authorList>
    </citation>
    <scope>NUCLEOTIDE SEQUENCE [LARGE SCALE GENOMIC DNA]</scope>
    <source>
        <strain evidence="3 4">CBS 650.93</strain>
    </source>
</reference>
<keyword evidence="2" id="KW-1133">Transmembrane helix</keyword>